<gene>
    <name evidence="1" type="ORF">J4573_33315</name>
</gene>
<reference evidence="1" key="1">
    <citation type="submission" date="2021-03" db="EMBL/GenBank/DDBJ databases">
        <authorList>
            <person name="Kanchanasin P."/>
            <person name="Saeng-In P."/>
            <person name="Phongsopitanun W."/>
            <person name="Yuki M."/>
            <person name="Kudo T."/>
            <person name="Ohkuma M."/>
            <person name="Tanasupawat S."/>
        </authorList>
    </citation>
    <scope>NUCLEOTIDE SEQUENCE</scope>
    <source>
        <strain evidence="1">GKU 128</strain>
    </source>
</reference>
<evidence type="ECO:0000313" key="1">
    <source>
        <dbReference type="EMBL" id="MBO2452007.1"/>
    </source>
</evidence>
<sequence>MLGIDGCLARMMTIPGAQSVTLVDCASGLAVAAAGRGDVVDQHEDAAGSTDVVRAVLASSALSATRTGDDIEEIIVCGTYGYHLLALVEEEFDGPLFVHLWLDRDKGNLGLARLRVQNLVHEMVGP</sequence>
<dbReference type="Proteomes" id="UP000669179">
    <property type="component" value="Unassembled WGS sequence"/>
</dbReference>
<organism evidence="1 2">
    <name type="scientific">Actinomadura barringtoniae</name>
    <dbReference type="NCBI Taxonomy" id="1427535"/>
    <lineage>
        <taxon>Bacteria</taxon>
        <taxon>Bacillati</taxon>
        <taxon>Actinomycetota</taxon>
        <taxon>Actinomycetes</taxon>
        <taxon>Streptosporangiales</taxon>
        <taxon>Thermomonosporaceae</taxon>
        <taxon>Actinomadura</taxon>
    </lineage>
</organism>
<dbReference type="EMBL" id="JAGEOJ010000015">
    <property type="protein sequence ID" value="MBO2452007.1"/>
    <property type="molecule type" value="Genomic_DNA"/>
</dbReference>
<evidence type="ECO:0000313" key="2">
    <source>
        <dbReference type="Proteomes" id="UP000669179"/>
    </source>
</evidence>
<protein>
    <submittedName>
        <fullName evidence="1">Uncharacterized protein</fullName>
    </submittedName>
</protein>
<dbReference type="AlphaFoldDB" id="A0A939PFP7"/>
<name>A0A939PFP7_9ACTN</name>
<accession>A0A939PFP7</accession>
<dbReference type="RefSeq" id="WP_208259915.1">
    <property type="nucleotide sequence ID" value="NZ_JAGEOJ010000015.1"/>
</dbReference>
<comment type="caution">
    <text evidence="1">The sequence shown here is derived from an EMBL/GenBank/DDBJ whole genome shotgun (WGS) entry which is preliminary data.</text>
</comment>
<proteinExistence type="predicted"/>
<keyword evidence="2" id="KW-1185">Reference proteome</keyword>